<proteinExistence type="predicted"/>
<feature type="region of interest" description="Disordered" evidence="1">
    <location>
        <begin position="1"/>
        <end position="28"/>
    </location>
</feature>
<protein>
    <submittedName>
        <fullName evidence="2">Uncharacterized protein</fullName>
    </submittedName>
</protein>
<organism evidence="2 3">
    <name type="scientific">Plakobranchus ocellatus</name>
    <dbReference type="NCBI Taxonomy" id="259542"/>
    <lineage>
        <taxon>Eukaryota</taxon>
        <taxon>Metazoa</taxon>
        <taxon>Spiralia</taxon>
        <taxon>Lophotrochozoa</taxon>
        <taxon>Mollusca</taxon>
        <taxon>Gastropoda</taxon>
        <taxon>Heterobranchia</taxon>
        <taxon>Euthyneura</taxon>
        <taxon>Panpulmonata</taxon>
        <taxon>Sacoglossa</taxon>
        <taxon>Placobranchoidea</taxon>
        <taxon>Plakobranchidae</taxon>
        <taxon>Plakobranchus</taxon>
    </lineage>
</organism>
<sequence>MKAARKAVNGKLPQNAKNNLVPTPGSPMLEPSKGYTLPFTSKVGNVGGTVGSERALRSARTADGLIKERKPTITLLCTGCIQKPNRKDRLTATGCIRVCNKFPDEFLPVFPEQVEIF</sequence>
<name>A0AAV4A4T1_9GAST</name>
<reference evidence="2 3" key="1">
    <citation type="journal article" date="2021" name="Elife">
        <title>Chloroplast acquisition without the gene transfer in kleptoplastic sea slugs, Plakobranchus ocellatus.</title>
        <authorList>
            <person name="Maeda T."/>
            <person name="Takahashi S."/>
            <person name="Yoshida T."/>
            <person name="Shimamura S."/>
            <person name="Takaki Y."/>
            <person name="Nagai Y."/>
            <person name="Toyoda A."/>
            <person name="Suzuki Y."/>
            <person name="Arimoto A."/>
            <person name="Ishii H."/>
            <person name="Satoh N."/>
            <person name="Nishiyama T."/>
            <person name="Hasebe M."/>
            <person name="Maruyama T."/>
            <person name="Minagawa J."/>
            <person name="Obokata J."/>
            <person name="Shigenobu S."/>
        </authorList>
    </citation>
    <scope>NUCLEOTIDE SEQUENCE [LARGE SCALE GENOMIC DNA]</scope>
</reference>
<accession>A0AAV4A4T1</accession>
<comment type="caution">
    <text evidence="2">The sequence shown here is derived from an EMBL/GenBank/DDBJ whole genome shotgun (WGS) entry which is preliminary data.</text>
</comment>
<evidence type="ECO:0000256" key="1">
    <source>
        <dbReference type="SAM" id="MobiDB-lite"/>
    </source>
</evidence>
<dbReference type="EMBL" id="BLXT01003539">
    <property type="protein sequence ID" value="GFO01857.1"/>
    <property type="molecule type" value="Genomic_DNA"/>
</dbReference>
<evidence type="ECO:0000313" key="2">
    <source>
        <dbReference type="EMBL" id="GFO01857.1"/>
    </source>
</evidence>
<evidence type="ECO:0000313" key="3">
    <source>
        <dbReference type="Proteomes" id="UP000735302"/>
    </source>
</evidence>
<keyword evidence="3" id="KW-1185">Reference proteome</keyword>
<dbReference type="AlphaFoldDB" id="A0AAV4A4T1"/>
<gene>
    <name evidence="2" type="ORF">PoB_002836200</name>
</gene>
<dbReference type="Proteomes" id="UP000735302">
    <property type="component" value="Unassembled WGS sequence"/>
</dbReference>